<dbReference type="SUPFAM" id="SSF50475">
    <property type="entry name" value="FMN-binding split barrel"/>
    <property type="match status" value="1"/>
</dbReference>
<comment type="cofactor">
    <cofactor evidence="1">
        <name>FMN</name>
        <dbReference type="ChEBI" id="CHEBI:58210"/>
    </cofactor>
</comment>
<gene>
    <name evidence="5" type="ORF">DV520_04740</name>
</gene>
<protein>
    <submittedName>
        <fullName evidence="5">Flavin oxidoreductase</fullName>
    </submittedName>
</protein>
<dbReference type="GeneID" id="97995042"/>
<comment type="similarity">
    <text evidence="3">Belongs to the flavoredoxin family.</text>
</comment>
<evidence type="ECO:0000313" key="5">
    <source>
        <dbReference type="EMBL" id="RFT07003.1"/>
    </source>
</evidence>
<dbReference type="EMBL" id="QQRQ01000005">
    <property type="protein sequence ID" value="RFT07003.1"/>
    <property type="molecule type" value="Genomic_DNA"/>
</dbReference>
<keyword evidence="6" id="KW-1185">Reference proteome</keyword>
<dbReference type="InterPro" id="IPR002563">
    <property type="entry name" value="Flavin_Rdtase-like_dom"/>
</dbReference>
<dbReference type="PANTHER" id="PTHR43567">
    <property type="entry name" value="FLAVOREDOXIN-RELATED-RELATED"/>
    <property type="match status" value="1"/>
</dbReference>
<dbReference type="RefSeq" id="WP_117141950.1">
    <property type="nucleotide sequence ID" value="NZ_CAKXKJ010000004.1"/>
</dbReference>
<evidence type="ECO:0000256" key="2">
    <source>
        <dbReference type="ARBA" id="ARBA00022630"/>
    </source>
</evidence>
<evidence type="ECO:0000256" key="1">
    <source>
        <dbReference type="ARBA" id="ARBA00001917"/>
    </source>
</evidence>
<dbReference type="Proteomes" id="UP000260649">
    <property type="component" value="Unassembled WGS sequence"/>
</dbReference>
<dbReference type="GO" id="GO:0010181">
    <property type="term" value="F:FMN binding"/>
    <property type="evidence" value="ECO:0007669"/>
    <property type="project" value="InterPro"/>
</dbReference>
<reference evidence="5 6" key="1">
    <citation type="submission" date="2018-07" db="EMBL/GenBank/DDBJ databases">
        <title>GABA Modulating Bacteria of the Human Gut Microbiota.</title>
        <authorList>
            <person name="Strandwitz P."/>
            <person name="Kim K.H."/>
            <person name="Terekhova D."/>
            <person name="Liu J.K."/>
            <person name="Sharma A."/>
            <person name="Levering J."/>
            <person name="Mcdonald D."/>
            <person name="Dietrich D."/>
            <person name="Ramadhar T.R."/>
            <person name="Lekbua A."/>
            <person name="Mroue N."/>
            <person name="Liston C."/>
            <person name="Stewart E.J."/>
            <person name="Dubin M.J."/>
            <person name="Zengler K."/>
            <person name="Knight R."/>
            <person name="Gilbert J.A."/>
            <person name="Clardy J."/>
            <person name="Lewis K."/>
        </authorList>
    </citation>
    <scope>NUCLEOTIDE SEQUENCE [LARGE SCALE GENOMIC DNA]</scope>
    <source>
        <strain evidence="5 6">KLE1738</strain>
    </source>
</reference>
<sequence>MRKNFKDVGFYPQPVLIIGTYDTDGVPDAMNVGWGGLVGGGYVEINISQGHKTTENLSLKGAFTVSFADRAHLTEADYVGLVSGHTTPDKIARAGLTPVRSAFVDAPLFEEFPLTLECQVVERSDGPGGVRIVGQVVNMSADEAILGEDGLVDADKAQFLSFDRVRRVYRLLGGVVGQAYHDGRKKME</sequence>
<dbReference type="GO" id="GO:0016646">
    <property type="term" value="F:oxidoreductase activity, acting on the CH-NH group of donors, NAD or NADP as acceptor"/>
    <property type="evidence" value="ECO:0007669"/>
    <property type="project" value="UniProtKB-ARBA"/>
</dbReference>
<dbReference type="AlphaFoldDB" id="A0A3E2B4Q5"/>
<evidence type="ECO:0000256" key="3">
    <source>
        <dbReference type="ARBA" id="ARBA00038054"/>
    </source>
</evidence>
<dbReference type="InterPro" id="IPR052174">
    <property type="entry name" value="Flavoredoxin"/>
</dbReference>
<dbReference type="PANTHER" id="PTHR43567:SF1">
    <property type="entry name" value="FLAVOREDOXIN"/>
    <property type="match status" value="1"/>
</dbReference>
<comment type="caution">
    <text evidence="5">The sequence shown here is derived from an EMBL/GenBank/DDBJ whole genome shotgun (WGS) entry which is preliminary data.</text>
</comment>
<feature type="domain" description="Flavin reductase like" evidence="4">
    <location>
        <begin position="10"/>
        <end position="154"/>
    </location>
</feature>
<dbReference type="Gene3D" id="2.30.110.10">
    <property type="entry name" value="Electron Transport, Fmn-binding Protein, Chain A"/>
    <property type="match status" value="1"/>
</dbReference>
<keyword evidence="2" id="KW-0285">Flavoprotein</keyword>
<dbReference type="OrthoDB" id="9806228at2"/>
<accession>A0A3E2B4Q5</accession>
<proteinExistence type="inferred from homology"/>
<evidence type="ECO:0000313" key="6">
    <source>
        <dbReference type="Proteomes" id="UP000260649"/>
    </source>
</evidence>
<dbReference type="Pfam" id="PF01613">
    <property type="entry name" value="Flavin_Reduct"/>
    <property type="match status" value="1"/>
</dbReference>
<evidence type="ECO:0000259" key="4">
    <source>
        <dbReference type="Pfam" id="PF01613"/>
    </source>
</evidence>
<name>A0A3E2B4Q5_9FIRM</name>
<organism evidence="5 6">
    <name type="scientific">Evtepia gabavorous</name>
    <dbReference type="NCBI Taxonomy" id="2211183"/>
    <lineage>
        <taxon>Bacteria</taxon>
        <taxon>Bacillati</taxon>
        <taxon>Bacillota</taxon>
        <taxon>Clostridia</taxon>
        <taxon>Eubacteriales</taxon>
        <taxon>Evtepia</taxon>
    </lineage>
</organism>
<dbReference type="InterPro" id="IPR012349">
    <property type="entry name" value="Split_barrel_FMN-bd"/>
</dbReference>